<dbReference type="NCBIfam" id="NF005559">
    <property type="entry name" value="PRK07231.1"/>
    <property type="match status" value="1"/>
</dbReference>
<dbReference type="Pfam" id="PF13561">
    <property type="entry name" value="adh_short_C2"/>
    <property type="match status" value="1"/>
</dbReference>
<protein>
    <submittedName>
        <fullName evidence="4">SDR family oxidoreductase</fullName>
    </submittedName>
</protein>
<evidence type="ECO:0000256" key="1">
    <source>
        <dbReference type="ARBA" id="ARBA00006484"/>
    </source>
</evidence>
<dbReference type="PRINTS" id="PR00080">
    <property type="entry name" value="SDRFAMILY"/>
</dbReference>
<reference evidence="4 5" key="1">
    <citation type="journal article" date="2019" name="Int. J. Syst. Evol. Microbiol.">
        <title>The Global Catalogue of Microorganisms (GCM) 10K type strain sequencing project: providing services to taxonomists for standard genome sequencing and annotation.</title>
        <authorList>
            <consortium name="The Broad Institute Genomics Platform"/>
            <consortium name="The Broad Institute Genome Sequencing Center for Infectious Disease"/>
            <person name="Wu L."/>
            <person name="Ma J."/>
        </authorList>
    </citation>
    <scope>NUCLEOTIDE SEQUENCE [LARGE SCALE GENOMIC DNA]</scope>
    <source>
        <strain evidence="4 5">JCM 13476</strain>
    </source>
</reference>
<dbReference type="InterPro" id="IPR002347">
    <property type="entry name" value="SDR_fam"/>
</dbReference>
<sequence length="255" mass="26098">MPVEGVHIDLSGQVALVTGGAKGIGRSIAETLLEAGCQVVVCGRNAPESLPSGGGCEAVFMACDVRAPDQVVAMVDAIAARFGRLDIVVNNAGGSPLADASTASPRFSDAIVALNLMAPLHVSQAAHKYMQAQPNGGSIVNICSVSGIRPSPGTAIYGAAKAGLLNLTQSLAMEWGPKIRVNAIIVGLIETEGSADHYRSGHEAIANALPLKRMGQGRDIANTVLYLSSPLASYVSGARLSVDGGGERPSFLDLV</sequence>
<dbReference type="PANTHER" id="PTHR43639">
    <property type="entry name" value="OXIDOREDUCTASE, SHORT-CHAIN DEHYDROGENASE/REDUCTASE FAMILY (AFU_ORTHOLOGUE AFUA_5G02870)"/>
    <property type="match status" value="1"/>
</dbReference>
<dbReference type="SMART" id="SM00822">
    <property type="entry name" value="PKS_KR"/>
    <property type="match status" value="1"/>
</dbReference>
<evidence type="ECO:0000259" key="3">
    <source>
        <dbReference type="SMART" id="SM00822"/>
    </source>
</evidence>
<dbReference type="InterPro" id="IPR057326">
    <property type="entry name" value="KR_dom"/>
</dbReference>
<comment type="similarity">
    <text evidence="1">Belongs to the short-chain dehydrogenases/reductases (SDR) family.</text>
</comment>
<evidence type="ECO:0000313" key="5">
    <source>
        <dbReference type="Proteomes" id="UP001500791"/>
    </source>
</evidence>
<dbReference type="EMBL" id="BAAAEJ010000001">
    <property type="protein sequence ID" value="GAA0377837.1"/>
    <property type="molecule type" value="Genomic_DNA"/>
</dbReference>
<name>A0ABN0XZK7_9CAUL</name>
<dbReference type="PROSITE" id="PS00061">
    <property type="entry name" value="ADH_SHORT"/>
    <property type="match status" value="1"/>
</dbReference>
<evidence type="ECO:0000256" key="2">
    <source>
        <dbReference type="ARBA" id="ARBA00023002"/>
    </source>
</evidence>
<gene>
    <name evidence="4" type="ORF">GCM10009093_01210</name>
</gene>
<dbReference type="RefSeq" id="WP_167178913.1">
    <property type="nucleotide sequence ID" value="NZ_BAAAEJ010000001.1"/>
</dbReference>
<dbReference type="Gene3D" id="3.40.50.720">
    <property type="entry name" value="NAD(P)-binding Rossmann-like Domain"/>
    <property type="match status" value="1"/>
</dbReference>
<dbReference type="SUPFAM" id="SSF51735">
    <property type="entry name" value="NAD(P)-binding Rossmann-fold domains"/>
    <property type="match status" value="1"/>
</dbReference>
<dbReference type="PANTHER" id="PTHR43639:SF1">
    <property type="entry name" value="SHORT-CHAIN DEHYDROGENASE_REDUCTASE FAMILY PROTEIN"/>
    <property type="match status" value="1"/>
</dbReference>
<feature type="domain" description="Ketoreductase" evidence="3">
    <location>
        <begin position="13"/>
        <end position="178"/>
    </location>
</feature>
<evidence type="ECO:0000313" key="4">
    <source>
        <dbReference type="EMBL" id="GAA0377837.1"/>
    </source>
</evidence>
<accession>A0ABN0XZK7</accession>
<dbReference type="InterPro" id="IPR020904">
    <property type="entry name" value="Sc_DH/Rdtase_CS"/>
</dbReference>
<dbReference type="NCBIfam" id="NF005893">
    <property type="entry name" value="PRK07856.1"/>
    <property type="match status" value="1"/>
</dbReference>
<keyword evidence="2" id="KW-0560">Oxidoreductase</keyword>
<keyword evidence="5" id="KW-1185">Reference proteome</keyword>
<dbReference type="PRINTS" id="PR00081">
    <property type="entry name" value="GDHRDH"/>
</dbReference>
<proteinExistence type="inferred from homology"/>
<comment type="caution">
    <text evidence="4">The sequence shown here is derived from an EMBL/GenBank/DDBJ whole genome shotgun (WGS) entry which is preliminary data.</text>
</comment>
<dbReference type="InterPro" id="IPR036291">
    <property type="entry name" value="NAD(P)-bd_dom_sf"/>
</dbReference>
<organism evidence="4 5">
    <name type="scientific">Brevundimonas terrae</name>
    <dbReference type="NCBI Taxonomy" id="363631"/>
    <lineage>
        <taxon>Bacteria</taxon>
        <taxon>Pseudomonadati</taxon>
        <taxon>Pseudomonadota</taxon>
        <taxon>Alphaproteobacteria</taxon>
        <taxon>Caulobacterales</taxon>
        <taxon>Caulobacteraceae</taxon>
        <taxon>Brevundimonas</taxon>
    </lineage>
</organism>
<dbReference type="Proteomes" id="UP001500791">
    <property type="component" value="Unassembled WGS sequence"/>
</dbReference>